<accession>A0A2P2LB64</accession>
<sequence>MAVRLLLHFFEFQMLYFQCKYDNIASIPNCFKSLFLMTKKNKKDALFSFDTLTWVGFDLWRAK</sequence>
<reference evidence="1" key="1">
    <citation type="submission" date="2018-02" db="EMBL/GenBank/DDBJ databases">
        <title>Rhizophora mucronata_Transcriptome.</title>
        <authorList>
            <person name="Meera S.P."/>
            <person name="Sreeshan A."/>
            <person name="Augustine A."/>
        </authorList>
    </citation>
    <scope>NUCLEOTIDE SEQUENCE</scope>
    <source>
        <tissue evidence="1">Leaf</tissue>
    </source>
</reference>
<organism evidence="1">
    <name type="scientific">Rhizophora mucronata</name>
    <name type="common">Asiatic mangrove</name>
    <dbReference type="NCBI Taxonomy" id="61149"/>
    <lineage>
        <taxon>Eukaryota</taxon>
        <taxon>Viridiplantae</taxon>
        <taxon>Streptophyta</taxon>
        <taxon>Embryophyta</taxon>
        <taxon>Tracheophyta</taxon>
        <taxon>Spermatophyta</taxon>
        <taxon>Magnoliopsida</taxon>
        <taxon>eudicotyledons</taxon>
        <taxon>Gunneridae</taxon>
        <taxon>Pentapetalae</taxon>
        <taxon>rosids</taxon>
        <taxon>fabids</taxon>
        <taxon>Malpighiales</taxon>
        <taxon>Rhizophoraceae</taxon>
        <taxon>Rhizophora</taxon>
    </lineage>
</organism>
<evidence type="ECO:0000313" key="1">
    <source>
        <dbReference type="EMBL" id="MBX15206.1"/>
    </source>
</evidence>
<protein>
    <submittedName>
        <fullName evidence="1">Sodium-bile acid cotransporter</fullName>
    </submittedName>
</protein>
<dbReference type="EMBL" id="GGEC01034722">
    <property type="protein sequence ID" value="MBX15206.1"/>
    <property type="molecule type" value="Transcribed_RNA"/>
</dbReference>
<proteinExistence type="predicted"/>
<dbReference type="AlphaFoldDB" id="A0A2P2LB64"/>
<name>A0A2P2LB64_RHIMU</name>